<dbReference type="EMBL" id="WJXW01000009">
    <property type="protein sequence ID" value="KAF9733103.1"/>
    <property type="molecule type" value="Genomic_DNA"/>
</dbReference>
<evidence type="ECO:0000259" key="2">
    <source>
        <dbReference type="PROSITE" id="PS50280"/>
    </source>
</evidence>
<protein>
    <submittedName>
        <fullName evidence="3">SET domain-containing protein</fullName>
    </submittedName>
</protein>
<evidence type="ECO:0000313" key="3">
    <source>
        <dbReference type="EMBL" id="KAF9733103.1"/>
    </source>
</evidence>
<dbReference type="Gene3D" id="2.170.270.10">
    <property type="entry name" value="SET domain"/>
    <property type="match status" value="1"/>
</dbReference>
<dbReference type="PROSITE" id="PS50280">
    <property type="entry name" value="SET"/>
    <property type="match status" value="1"/>
</dbReference>
<gene>
    <name evidence="3" type="ORF">PMIN01_08785</name>
</gene>
<proteinExistence type="predicted"/>
<dbReference type="SUPFAM" id="SSF82199">
    <property type="entry name" value="SET domain"/>
    <property type="match status" value="1"/>
</dbReference>
<name>A0A9P6KN09_9PLEO</name>
<organism evidence="3 4">
    <name type="scientific">Paraphaeosphaeria minitans</name>
    <dbReference type="NCBI Taxonomy" id="565426"/>
    <lineage>
        <taxon>Eukaryota</taxon>
        <taxon>Fungi</taxon>
        <taxon>Dikarya</taxon>
        <taxon>Ascomycota</taxon>
        <taxon>Pezizomycotina</taxon>
        <taxon>Dothideomycetes</taxon>
        <taxon>Pleosporomycetidae</taxon>
        <taxon>Pleosporales</taxon>
        <taxon>Massarineae</taxon>
        <taxon>Didymosphaeriaceae</taxon>
        <taxon>Paraphaeosphaeria</taxon>
    </lineage>
</organism>
<dbReference type="OrthoDB" id="5792673at2759"/>
<dbReference type="SMART" id="SM00317">
    <property type="entry name" value="SET"/>
    <property type="match status" value="1"/>
</dbReference>
<comment type="caution">
    <text evidence="3">The sequence shown here is derived from an EMBL/GenBank/DDBJ whole genome shotgun (WGS) entry which is preliminary data.</text>
</comment>
<dbReference type="InterPro" id="IPR001214">
    <property type="entry name" value="SET_dom"/>
</dbReference>
<accession>A0A9P6KN09</accession>
<evidence type="ECO:0000256" key="1">
    <source>
        <dbReference type="SAM" id="MobiDB-lite"/>
    </source>
</evidence>
<dbReference type="Pfam" id="PF00856">
    <property type="entry name" value="SET"/>
    <property type="match status" value="1"/>
</dbReference>
<sequence>MQTNRKSAPSTTPRAGGAASQHVPKNWPTHVPYLRLPSYSKALTGEAKSVLVLAKADLPSGEEVRQVVAPYSNVKITPIRDERHPAHGQYGLFASQSLQPGAFILPYLGYVHDHTETDDKSDYDLSLDRDHGLSVDASRGGNEARFINDYRGVSSAPNAEFKDTYIDLGNGKIEKRVGIFVLRAGKSGKVSKGIPKGQEILVSYGKGFWNERTATQEI</sequence>
<reference evidence="3" key="1">
    <citation type="journal article" date="2020" name="Mol. Plant Microbe Interact.">
        <title>Genome Sequence of the Biocontrol Agent Coniothyrium minitans strain Conio (IMI 134523).</title>
        <authorList>
            <person name="Patel D."/>
            <person name="Shittu T.A."/>
            <person name="Baroncelli R."/>
            <person name="Muthumeenakshi S."/>
            <person name="Osborne T.H."/>
            <person name="Janganan T.K."/>
            <person name="Sreenivasaprasad S."/>
        </authorList>
    </citation>
    <scope>NUCLEOTIDE SEQUENCE</scope>
    <source>
        <strain evidence="3">Conio</strain>
    </source>
</reference>
<feature type="domain" description="SET" evidence="2">
    <location>
        <begin position="72"/>
        <end position="205"/>
    </location>
</feature>
<evidence type="ECO:0000313" key="4">
    <source>
        <dbReference type="Proteomes" id="UP000756921"/>
    </source>
</evidence>
<dbReference type="InterPro" id="IPR046341">
    <property type="entry name" value="SET_dom_sf"/>
</dbReference>
<dbReference type="Proteomes" id="UP000756921">
    <property type="component" value="Unassembled WGS sequence"/>
</dbReference>
<dbReference type="AlphaFoldDB" id="A0A9P6KN09"/>
<keyword evidence="4" id="KW-1185">Reference proteome</keyword>
<feature type="region of interest" description="Disordered" evidence="1">
    <location>
        <begin position="1"/>
        <end position="24"/>
    </location>
</feature>
<feature type="compositionally biased region" description="Polar residues" evidence="1">
    <location>
        <begin position="1"/>
        <end position="13"/>
    </location>
</feature>